<dbReference type="RefSeq" id="WP_013885150.1">
    <property type="nucleotide sequence ID" value="NC_015671.1"/>
</dbReference>
<accession>F8A7V0</accession>
<proteinExistence type="predicted"/>
<protein>
    <submittedName>
        <fullName evidence="1">Uncharacterized protein</fullName>
    </submittedName>
</protein>
<dbReference type="Proteomes" id="UP000000485">
    <property type="component" value="Chromosome"/>
</dbReference>
<gene>
    <name evidence="1" type="ordered locus">Celgi_3142</name>
</gene>
<evidence type="ECO:0000313" key="1">
    <source>
        <dbReference type="EMBL" id="AEI13633.1"/>
    </source>
</evidence>
<dbReference type="OrthoDB" id="3480500at2"/>
<dbReference type="STRING" id="593907.Celgi_3142"/>
<evidence type="ECO:0000313" key="2">
    <source>
        <dbReference type="Proteomes" id="UP000000485"/>
    </source>
</evidence>
<keyword evidence="2" id="KW-1185">Reference proteome</keyword>
<dbReference type="AlphaFoldDB" id="F8A7V0"/>
<name>F8A7V0_CELGA</name>
<organism evidence="1 2">
    <name type="scientific">Cellulomonas gilvus (strain ATCC 13127 / NRRL B-14078)</name>
    <name type="common">Cellvibrio gilvus</name>
    <dbReference type="NCBI Taxonomy" id="593907"/>
    <lineage>
        <taxon>Bacteria</taxon>
        <taxon>Bacillati</taxon>
        <taxon>Actinomycetota</taxon>
        <taxon>Actinomycetes</taxon>
        <taxon>Micrococcales</taxon>
        <taxon>Cellulomonadaceae</taxon>
        <taxon>Cellulomonas</taxon>
    </lineage>
</organism>
<dbReference type="KEGG" id="cga:Celgi_3142"/>
<sequence length="114" mass="12414">MSEPNQPEPLLGITAQDAGMDRMLRRSLTELRDQNAGTPLGDLLDDVLAGRRSLRDVARTPEFDAAVAPAAQKATQQWAALSPEERDTLVAQGKAQLEESRAAAFQEREARTAD</sequence>
<reference evidence="2" key="1">
    <citation type="submission" date="2011-04" db="EMBL/GenBank/DDBJ databases">
        <title>Complete sequence of Cellvibrio gilvus ATCC 13127.</title>
        <authorList>
            <person name="Lucas S."/>
            <person name="Han J."/>
            <person name="Lapidus A."/>
            <person name="Cheng J.-F."/>
            <person name="Goodwin L."/>
            <person name="Pitluck S."/>
            <person name="Peters L."/>
            <person name="Munk A."/>
            <person name="Detter J.C."/>
            <person name="Han C."/>
            <person name="Tapia R."/>
            <person name="Land M."/>
            <person name="Hauser L."/>
            <person name="Kyrpides N."/>
            <person name="Ivanova N."/>
            <person name="Ovchinnikova G."/>
            <person name="Pagani I."/>
            <person name="Mead D."/>
            <person name="Brumm P."/>
            <person name="Woyke T."/>
        </authorList>
    </citation>
    <scope>NUCLEOTIDE SEQUENCE [LARGE SCALE GENOMIC DNA]</scope>
    <source>
        <strain evidence="2">ATCC 13127 / NRRL B-14078</strain>
    </source>
</reference>
<dbReference type="HOGENOM" id="CLU_2116607_0_0_11"/>
<dbReference type="EMBL" id="CP002665">
    <property type="protein sequence ID" value="AEI13633.1"/>
    <property type="molecule type" value="Genomic_DNA"/>
</dbReference>